<organism evidence="2 3">
    <name type="scientific">Daphnia magna</name>
    <dbReference type="NCBI Taxonomy" id="35525"/>
    <lineage>
        <taxon>Eukaryota</taxon>
        <taxon>Metazoa</taxon>
        <taxon>Ecdysozoa</taxon>
        <taxon>Arthropoda</taxon>
        <taxon>Crustacea</taxon>
        <taxon>Branchiopoda</taxon>
        <taxon>Diplostraca</taxon>
        <taxon>Cladocera</taxon>
        <taxon>Anomopoda</taxon>
        <taxon>Daphniidae</taxon>
        <taxon>Daphnia</taxon>
    </lineage>
</organism>
<reference evidence="2 3" key="1">
    <citation type="submission" date="2016-03" db="EMBL/GenBank/DDBJ databases">
        <title>EvidentialGene: Evidence-directed Construction of Genes on Genomes.</title>
        <authorList>
            <person name="Gilbert D.G."/>
            <person name="Choi J.-H."/>
            <person name="Mockaitis K."/>
            <person name="Colbourne J."/>
            <person name="Pfrender M."/>
        </authorList>
    </citation>
    <scope>NUCLEOTIDE SEQUENCE [LARGE SCALE GENOMIC DNA]</scope>
    <source>
        <strain evidence="2 3">Xinb3</strain>
        <tissue evidence="2">Complete organism</tissue>
    </source>
</reference>
<evidence type="ECO:0000313" key="3">
    <source>
        <dbReference type="Proteomes" id="UP000076858"/>
    </source>
</evidence>
<proteinExistence type="predicted"/>
<comment type="caution">
    <text evidence="2">The sequence shown here is derived from an EMBL/GenBank/DDBJ whole genome shotgun (WGS) entry which is preliminary data.</text>
</comment>
<dbReference type="EMBL" id="LRGB01010389">
    <property type="protein sequence ID" value="KZS00367.1"/>
    <property type="molecule type" value="Genomic_DNA"/>
</dbReference>
<evidence type="ECO:0000256" key="1">
    <source>
        <dbReference type="SAM" id="MobiDB-lite"/>
    </source>
</evidence>
<dbReference type="Proteomes" id="UP000076858">
    <property type="component" value="Unassembled WGS sequence"/>
</dbReference>
<evidence type="ECO:0000313" key="2">
    <source>
        <dbReference type="EMBL" id="KZS00367.1"/>
    </source>
</evidence>
<protein>
    <submittedName>
        <fullName evidence="2">Uncharacterized protein</fullName>
    </submittedName>
</protein>
<feature type="non-terminal residue" evidence="2">
    <location>
        <position position="1"/>
    </location>
</feature>
<accession>A0A164HLT5</accession>
<sequence length="42" mass="4834">HQICYVTEKNDTLTHERDEGSHERSKTSGTFLMKNKRGGGER</sequence>
<dbReference type="AlphaFoldDB" id="A0A164HLT5"/>
<feature type="region of interest" description="Disordered" evidence="1">
    <location>
        <begin position="1"/>
        <end position="42"/>
    </location>
</feature>
<feature type="compositionally biased region" description="Basic and acidic residues" evidence="1">
    <location>
        <begin position="8"/>
        <end position="26"/>
    </location>
</feature>
<gene>
    <name evidence="2" type="ORF">APZ42_003343</name>
</gene>
<name>A0A164HLT5_9CRUS</name>
<keyword evidence="3" id="KW-1185">Reference proteome</keyword>